<reference evidence="2" key="1">
    <citation type="submission" date="2020-02" db="EMBL/GenBank/DDBJ databases">
        <title>Flavobacterium sp. genome.</title>
        <authorList>
            <person name="Jung H.S."/>
            <person name="Baek J.H."/>
            <person name="Jeon C.O."/>
        </authorList>
    </citation>
    <scope>NUCLEOTIDE SEQUENCE</scope>
    <source>
        <strain evidence="2">SE-s28</strain>
    </source>
</reference>
<dbReference type="PANTHER" id="PTHR12526">
    <property type="entry name" value="GLYCOSYLTRANSFERASE"/>
    <property type="match status" value="1"/>
</dbReference>
<evidence type="ECO:0000259" key="1">
    <source>
        <dbReference type="Pfam" id="PF13524"/>
    </source>
</evidence>
<accession>A0A972FSD1</accession>
<dbReference type="EMBL" id="JAAMPU010000094">
    <property type="protein sequence ID" value="NMH26660.1"/>
    <property type="molecule type" value="Genomic_DNA"/>
</dbReference>
<name>A0A972FSD1_9FLAO</name>
<organism evidence="2 3">
    <name type="scientific">Flavobacterium silvaticum</name>
    <dbReference type="NCBI Taxonomy" id="1852020"/>
    <lineage>
        <taxon>Bacteria</taxon>
        <taxon>Pseudomonadati</taxon>
        <taxon>Bacteroidota</taxon>
        <taxon>Flavobacteriia</taxon>
        <taxon>Flavobacteriales</taxon>
        <taxon>Flavobacteriaceae</taxon>
        <taxon>Flavobacterium</taxon>
    </lineage>
</organism>
<dbReference type="GO" id="GO:0016757">
    <property type="term" value="F:glycosyltransferase activity"/>
    <property type="evidence" value="ECO:0007669"/>
    <property type="project" value="TreeGrafter"/>
</dbReference>
<sequence length="380" mass="43578">MRILLVGEYSRLHNSLKEGLIRLGHEVTLVSSGDGFKGYPSDYSFGNSFTQTNFGRISERVLRRLFGYDLNRFERGFRFKKILKNLKGYDVVQLINEATINTFPDLELKLLKQLSAQNKKMFLLCSGADYMTVSFLMKRTLPYSMLDPYFENPEKLKHQFEYVFNFLSSDHKKIHDYLYQNVNGVIATDLDYVYPLKGNPEFIGLIPNPVNLEKIDFKPIEIVGKVVIFLGINRHTYYAKGIPYFELALAEIKYAYADKVEIVVVENMPYADYIKAYDRAHILLDQVYSTDQGYNALEAMAAGKVVFTGGGSEFMEQFGLNERVVIDAAPNVETLVSELQKLIENPGEITAIGKRARSFVEKEHDLEQIALRYLGTWKSH</sequence>
<feature type="domain" description="Spore protein YkvP/CgeB glycosyl transferase-like" evidence="1">
    <location>
        <begin position="257"/>
        <end position="373"/>
    </location>
</feature>
<evidence type="ECO:0000313" key="2">
    <source>
        <dbReference type="EMBL" id="NMH26660.1"/>
    </source>
</evidence>
<evidence type="ECO:0000313" key="3">
    <source>
        <dbReference type="Proteomes" id="UP000712080"/>
    </source>
</evidence>
<dbReference type="AlphaFoldDB" id="A0A972FSD1"/>
<dbReference type="SUPFAM" id="SSF53756">
    <property type="entry name" value="UDP-Glycosyltransferase/glycogen phosphorylase"/>
    <property type="match status" value="1"/>
</dbReference>
<dbReference type="Pfam" id="PF13524">
    <property type="entry name" value="Glyco_trans_1_2"/>
    <property type="match status" value="1"/>
</dbReference>
<keyword evidence="3" id="KW-1185">Reference proteome</keyword>
<protein>
    <submittedName>
        <fullName evidence="2">Glycosyltransferase family 4 protein</fullName>
    </submittedName>
</protein>
<proteinExistence type="predicted"/>
<gene>
    <name evidence="2" type="ORF">G6047_01325</name>
</gene>
<dbReference type="Proteomes" id="UP000712080">
    <property type="component" value="Unassembled WGS sequence"/>
</dbReference>
<dbReference type="InterPro" id="IPR055259">
    <property type="entry name" value="YkvP/CgeB_Glyco_trans-like"/>
</dbReference>
<comment type="caution">
    <text evidence="2">The sequence shown here is derived from an EMBL/GenBank/DDBJ whole genome shotgun (WGS) entry which is preliminary data.</text>
</comment>
<dbReference type="Gene3D" id="3.40.50.2000">
    <property type="entry name" value="Glycogen Phosphorylase B"/>
    <property type="match status" value="1"/>
</dbReference>
<dbReference type="RefSeq" id="WP_169525661.1">
    <property type="nucleotide sequence ID" value="NZ_JAAMPU010000094.1"/>
</dbReference>
<dbReference type="PANTHER" id="PTHR12526:SF625">
    <property type="entry name" value="PHOSPHATIDYLINOSITOL GLYCAN-CLASS A"/>
    <property type="match status" value="1"/>
</dbReference>